<evidence type="ECO:0000256" key="1">
    <source>
        <dbReference type="ARBA" id="ARBA00006068"/>
    </source>
</evidence>
<dbReference type="PANTHER" id="PTHR33392:SF6">
    <property type="entry name" value="POLYISOPRENYL-TEICHOIC ACID--PEPTIDOGLYCAN TEICHOIC ACID TRANSFERASE TAGU"/>
    <property type="match status" value="1"/>
</dbReference>
<dbReference type="Proteomes" id="UP000682811">
    <property type="component" value="Unassembled WGS sequence"/>
</dbReference>
<keyword evidence="3" id="KW-0812">Transmembrane</keyword>
<proteinExistence type="inferred from homology"/>
<evidence type="ECO:0000256" key="3">
    <source>
        <dbReference type="SAM" id="Phobius"/>
    </source>
</evidence>
<protein>
    <submittedName>
        <fullName evidence="5">Transcriptional regulator LytR</fullName>
    </submittedName>
</protein>
<comment type="caution">
    <text evidence="5">The sequence shown here is derived from an EMBL/GenBank/DDBJ whole genome shotgun (WGS) entry which is preliminary data.</text>
</comment>
<feature type="transmembrane region" description="Helical" evidence="3">
    <location>
        <begin position="20"/>
        <end position="41"/>
    </location>
</feature>
<feature type="domain" description="Cell envelope-related transcriptional attenuator" evidence="4">
    <location>
        <begin position="119"/>
        <end position="261"/>
    </location>
</feature>
<dbReference type="InterPro" id="IPR050922">
    <property type="entry name" value="LytR/CpsA/Psr_CW_biosynth"/>
</dbReference>
<dbReference type="AlphaFoldDB" id="A0A920CRK1"/>
<organism evidence="5 6">
    <name type="scientific">Paenibacillus azoreducens</name>
    <dbReference type="NCBI Taxonomy" id="116718"/>
    <lineage>
        <taxon>Bacteria</taxon>
        <taxon>Bacillati</taxon>
        <taxon>Bacillota</taxon>
        <taxon>Bacilli</taxon>
        <taxon>Bacillales</taxon>
        <taxon>Paenibacillaceae</taxon>
        <taxon>Paenibacillus</taxon>
    </lineage>
</organism>
<evidence type="ECO:0000256" key="2">
    <source>
        <dbReference type="SAM" id="MobiDB-lite"/>
    </source>
</evidence>
<dbReference type="Pfam" id="PF03816">
    <property type="entry name" value="LytR_cpsA_psr"/>
    <property type="match status" value="1"/>
</dbReference>
<dbReference type="NCBIfam" id="TIGR00350">
    <property type="entry name" value="lytR_cpsA_psr"/>
    <property type="match status" value="1"/>
</dbReference>
<dbReference type="PANTHER" id="PTHR33392">
    <property type="entry name" value="POLYISOPRENYL-TEICHOIC ACID--PEPTIDOGLYCAN TEICHOIC ACID TRANSFERASE TAGU"/>
    <property type="match status" value="1"/>
</dbReference>
<feature type="region of interest" description="Disordered" evidence="2">
    <location>
        <begin position="59"/>
        <end position="88"/>
    </location>
</feature>
<evidence type="ECO:0000313" key="6">
    <source>
        <dbReference type="Proteomes" id="UP000682811"/>
    </source>
</evidence>
<evidence type="ECO:0000259" key="4">
    <source>
        <dbReference type="Pfam" id="PF03816"/>
    </source>
</evidence>
<dbReference type="Gene3D" id="3.40.630.190">
    <property type="entry name" value="LCP protein"/>
    <property type="match status" value="1"/>
</dbReference>
<evidence type="ECO:0000313" key="5">
    <source>
        <dbReference type="EMBL" id="GIO47214.1"/>
    </source>
</evidence>
<comment type="similarity">
    <text evidence="1">Belongs to the LytR/CpsA/Psr (LCP) family.</text>
</comment>
<keyword evidence="3" id="KW-1133">Transmembrane helix</keyword>
<gene>
    <name evidence="5" type="primary">lytR_2</name>
    <name evidence="5" type="ORF">J34TS1_19790</name>
</gene>
<name>A0A920CRK1_9BACL</name>
<keyword evidence="3" id="KW-0472">Membrane</keyword>
<reference evidence="5 6" key="1">
    <citation type="submission" date="2021-03" db="EMBL/GenBank/DDBJ databases">
        <title>Antimicrobial resistance genes in bacteria isolated from Japanese honey, and their potential for conferring macrolide and lincosamide resistance in the American foulbrood pathogen Paenibacillus larvae.</title>
        <authorList>
            <person name="Okamoto M."/>
            <person name="Kumagai M."/>
            <person name="Kanamori H."/>
            <person name="Takamatsu D."/>
        </authorList>
    </citation>
    <scope>NUCLEOTIDE SEQUENCE [LARGE SCALE GENOMIC DNA]</scope>
    <source>
        <strain evidence="5 6">J34TS1</strain>
    </source>
</reference>
<dbReference type="EMBL" id="BORT01000007">
    <property type="protein sequence ID" value="GIO47214.1"/>
    <property type="molecule type" value="Genomic_DNA"/>
</dbReference>
<keyword evidence="6" id="KW-1185">Reference proteome</keyword>
<dbReference type="InterPro" id="IPR004474">
    <property type="entry name" value="LytR_CpsA_psr"/>
</dbReference>
<sequence>MQNKVRSGKVAGRSMKKWVVILMSVFIVIVLGVAGYAAYIYQSVKMTAHQIYESRDAGTVPETAGKDSHLSTAAAAPGKDNAGKSETAAAGAEPFSLDKKKPFTVLVLGVDQREHDRGRSDAMIFLTVNPAKQSILMFNIPRDTRTDIIGHGTVDKINHAYAFGGVNMSVKTVEHFLDYPVNYYVRVNMEGFAHIIDSLGGVEVENPFAFYYEGHQFNQGHLKLNGEEALLYSRMRYDDPRGDMGRNSRQRQILQELIRNTMKVVNVVKIESLLDEVGDSVKTDLTFDDMKTFLTDYRADIKSIEQVEISGRGERIKGIWYYLVGDNERSRVHKLIQEHMQ</sequence>
<accession>A0A920CRK1</accession>